<feature type="active site" evidence="5">
    <location>
        <position position="257"/>
    </location>
</feature>
<keyword evidence="2 6" id="KW-0560">Oxidoreductase</keyword>
<comment type="pathway">
    <text evidence="4">Amine and polyamine biosynthesis; betaine biosynthesis via choline pathway; betaine from betaine aldehyde: step 1/1.</text>
</comment>
<reference evidence="8 9" key="1">
    <citation type="submission" date="2015-07" db="EMBL/GenBank/DDBJ databases">
        <title>Draft Genome Sequence of Malassezia furfur CBS1878 and Malassezia pachydermatis CBS1879.</title>
        <authorList>
            <person name="Triana S."/>
            <person name="Ohm R."/>
            <person name="Gonzalez A."/>
            <person name="DeCock H."/>
            <person name="Restrepo S."/>
            <person name="Celis A."/>
        </authorList>
    </citation>
    <scope>NUCLEOTIDE SEQUENCE [LARGE SCALE GENOMIC DNA]</scope>
    <source>
        <strain evidence="8 9">CBS 1879</strain>
    </source>
</reference>
<organism evidence="8 9">
    <name type="scientific">Malassezia pachydermatis</name>
    <dbReference type="NCBI Taxonomy" id="77020"/>
    <lineage>
        <taxon>Eukaryota</taxon>
        <taxon>Fungi</taxon>
        <taxon>Dikarya</taxon>
        <taxon>Basidiomycota</taxon>
        <taxon>Ustilaginomycotina</taxon>
        <taxon>Malasseziomycetes</taxon>
        <taxon>Malasseziales</taxon>
        <taxon>Malasseziaceae</taxon>
        <taxon>Malassezia</taxon>
    </lineage>
</organism>
<keyword evidence="9" id="KW-1185">Reference proteome</keyword>
<dbReference type="AlphaFoldDB" id="A0A0M8MPF5"/>
<comment type="caution">
    <text evidence="8">The sequence shown here is derived from an EMBL/GenBank/DDBJ whole genome shotgun (WGS) entry which is preliminary data.</text>
</comment>
<dbReference type="Gene3D" id="3.40.605.10">
    <property type="entry name" value="Aldehyde Dehydrogenase, Chain A, domain 1"/>
    <property type="match status" value="1"/>
</dbReference>
<evidence type="ECO:0000256" key="2">
    <source>
        <dbReference type="ARBA" id="ARBA00023002"/>
    </source>
</evidence>
<evidence type="ECO:0000259" key="7">
    <source>
        <dbReference type="Pfam" id="PF00171"/>
    </source>
</evidence>
<dbReference type="PANTHER" id="PTHR43860">
    <property type="entry name" value="BETAINE ALDEHYDE DEHYDROGENASE"/>
    <property type="match status" value="1"/>
</dbReference>
<dbReference type="Proteomes" id="UP000037751">
    <property type="component" value="Unassembled WGS sequence"/>
</dbReference>
<evidence type="ECO:0000256" key="1">
    <source>
        <dbReference type="ARBA" id="ARBA00009986"/>
    </source>
</evidence>
<dbReference type="VEuPathDB" id="FungiDB:Malapachy_3896"/>
<dbReference type="InterPro" id="IPR015590">
    <property type="entry name" value="Aldehyde_DH_dom"/>
</dbReference>
<dbReference type="STRING" id="77020.A0A0M8MPF5"/>
<dbReference type="RefSeq" id="XP_017991829.1">
    <property type="nucleotide sequence ID" value="XM_018138355.1"/>
</dbReference>
<accession>A0A0M8MPF5</accession>
<sequence length="510" mass="55277">MSVPISRPTLFIDGQWCSSSDGKTRPTINPYDASVIMEVDEATADDAQRAIACAKRYFTTSDWPHRSYEDRCALLTRMAELLQSNKAELARLETIDTGKTLGESEIDIDDVTNVFQFYAKEALKLGQDKRVTGPLIPDTVTSQIIHEPVGVCVLITPWNYPILQLCWKLAPALATGNCVIVKPSEVTPLSSIYLIKLLVEAGFPPQTVQILTASGASIGPALTESEDVDLVSFTGGLQTGRNIIRSCAQTVKRCTVELGGKNPNVVFADCDLDWAVDNVLTAVFVHSGQVCSAGARLIVEESIADALVAGVVQRAQQIVMGDGLNPASETGPLVSAEHLAKVESYVALAKKEGAQILCGGSRPDPKRFPHLAKGYFFLPTVIDKCDRTMRIVQEETFGPILTVERFPDGDEAKAIELANDTKYGLAGGVQSKDQARAERVARRLRHGTVWVNTYGAYTAQSEWGGFGMSGNGRELGSKGLDEYVEVKHLWSESKPAVMGWFKGTGEAAHI</sequence>
<dbReference type="InterPro" id="IPR016162">
    <property type="entry name" value="Ald_DH_N"/>
</dbReference>
<evidence type="ECO:0000256" key="3">
    <source>
        <dbReference type="ARBA" id="ARBA00023027"/>
    </source>
</evidence>
<dbReference type="Pfam" id="PF00171">
    <property type="entry name" value="Aldedh"/>
    <property type="match status" value="1"/>
</dbReference>
<keyword evidence="3" id="KW-0520">NAD</keyword>
<dbReference type="OrthoDB" id="310895at2759"/>
<gene>
    <name evidence="8" type="ORF">Malapachy_3896</name>
</gene>
<dbReference type="PANTHER" id="PTHR43860:SF2">
    <property type="entry name" value="BETAINE ALDEHYDE DEHYDROGENASE-RELATED"/>
    <property type="match status" value="1"/>
</dbReference>
<evidence type="ECO:0000313" key="9">
    <source>
        <dbReference type="Proteomes" id="UP000037751"/>
    </source>
</evidence>
<dbReference type="PROSITE" id="PS00687">
    <property type="entry name" value="ALDEHYDE_DEHYDR_GLU"/>
    <property type="match status" value="1"/>
</dbReference>
<dbReference type="EMBL" id="LGAV01000004">
    <property type="protein sequence ID" value="KOS14197.1"/>
    <property type="molecule type" value="Genomic_DNA"/>
</dbReference>
<dbReference type="InterPro" id="IPR016161">
    <property type="entry name" value="Ald_DH/histidinol_DH"/>
</dbReference>
<feature type="domain" description="Aldehyde dehydrogenase" evidence="7">
    <location>
        <begin position="16"/>
        <end position="488"/>
    </location>
</feature>
<name>A0A0M8MPF5_9BASI</name>
<dbReference type="PROSITE" id="PS00070">
    <property type="entry name" value="ALDEHYDE_DEHYDR_CYS"/>
    <property type="match status" value="1"/>
</dbReference>
<dbReference type="InterPro" id="IPR016160">
    <property type="entry name" value="Ald_DH_CS_CYS"/>
</dbReference>
<evidence type="ECO:0000256" key="5">
    <source>
        <dbReference type="PROSITE-ProRule" id="PRU10007"/>
    </source>
</evidence>
<evidence type="ECO:0000313" key="8">
    <source>
        <dbReference type="EMBL" id="KOS14197.1"/>
    </source>
</evidence>
<dbReference type="InterPro" id="IPR016163">
    <property type="entry name" value="Ald_DH_C"/>
</dbReference>
<dbReference type="SUPFAM" id="SSF53720">
    <property type="entry name" value="ALDH-like"/>
    <property type="match status" value="1"/>
</dbReference>
<dbReference type="Gene3D" id="3.40.309.10">
    <property type="entry name" value="Aldehyde Dehydrogenase, Chain A, domain 2"/>
    <property type="match status" value="1"/>
</dbReference>
<comment type="similarity">
    <text evidence="1 6">Belongs to the aldehyde dehydrogenase family.</text>
</comment>
<dbReference type="FunFam" id="3.40.309.10:FF:000012">
    <property type="entry name" value="Betaine aldehyde dehydrogenase"/>
    <property type="match status" value="1"/>
</dbReference>
<protein>
    <submittedName>
        <fullName evidence="8">Betaine-aldehyde dehydrogenase</fullName>
    </submittedName>
</protein>
<proteinExistence type="inferred from homology"/>
<dbReference type="GeneID" id="28730231"/>
<evidence type="ECO:0000256" key="6">
    <source>
        <dbReference type="RuleBase" id="RU003345"/>
    </source>
</evidence>
<dbReference type="GO" id="GO:0016620">
    <property type="term" value="F:oxidoreductase activity, acting on the aldehyde or oxo group of donors, NAD or NADP as acceptor"/>
    <property type="evidence" value="ECO:0007669"/>
    <property type="project" value="InterPro"/>
</dbReference>
<evidence type="ECO:0000256" key="4">
    <source>
        <dbReference type="ARBA" id="ARBA00037921"/>
    </source>
</evidence>
<dbReference type="InterPro" id="IPR029510">
    <property type="entry name" value="Ald_DH_CS_GLU"/>
</dbReference>
<dbReference type="FunFam" id="3.40.605.10:FF:000007">
    <property type="entry name" value="NAD/NADP-dependent betaine aldehyde dehydrogenase"/>
    <property type="match status" value="1"/>
</dbReference>